<sequence length="36" mass="4362">MKILLTFKNKKHTLHLFCKFFYFCKCDCTGKVMSEK</sequence>
<evidence type="ECO:0000313" key="1">
    <source>
        <dbReference type="EMBL" id="JAH93608.1"/>
    </source>
</evidence>
<dbReference type="AlphaFoldDB" id="A0A0E9WVS0"/>
<dbReference type="EMBL" id="GBXM01014969">
    <property type="protein sequence ID" value="JAH93608.1"/>
    <property type="molecule type" value="Transcribed_RNA"/>
</dbReference>
<accession>A0A0E9WVS0</accession>
<reference evidence="1" key="2">
    <citation type="journal article" date="2015" name="Fish Shellfish Immunol.">
        <title>Early steps in the European eel (Anguilla anguilla)-Vibrio vulnificus interaction in the gills: Role of the RtxA13 toxin.</title>
        <authorList>
            <person name="Callol A."/>
            <person name="Pajuelo D."/>
            <person name="Ebbesson L."/>
            <person name="Teles M."/>
            <person name="MacKenzie S."/>
            <person name="Amaro C."/>
        </authorList>
    </citation>
    <scope>NUCLEOTIDE SEQUENCE</scope>
</reference>
<protein>
    <submittedName>
        <fullName evidence="1">Uncharacterized protein</fullName>
    </submittedName>
</protein>
<name>A0A0E9WVS0_ANGAN</name>
<reference evidence="1" key="1">
    <citation type="submission" date="2014-11" db="EMBL/GenBank/DDBJ databases">
        <authorList>
            <person name="Amaro Gonzalez C."/>
        </authorList>
    </citation>
    <scope>NUCLEOTIDE SEQUENCE</scope>
</reference>
<proteinExistence type="predicted"/>
<organism evidence="1">
    <name type="scientific">Anguilla anguilla</name>
    <name type="common">European freshwater eel</name>
    <name type="synonym">Muraena anguilla</name>
    <dbReference type="NCBI Taxonomy" id="7936"/>
    <lineage>
        <taxon>Eukaryota</taxon>
        <taxon>Metazoa</taxon>
        <taxon>Chordata</taxon>
        <taxon>Craniata</taxon>
        <taxon>Vertebrata</taxon>
        <taxon>Euteleostomi</taxon>
        <taxon>Actinopterygii</taxon>
        <taxon>Neopterygii</taxon>
        <taxon>Teleostei</taxon>
        <taxon>Anguilliformes</taxon>
        <taxon>Anguillidae</taxon>
        <taxon>Anguilla</taxon>
    </lineage>
</organism>